<dbReference type="AlphaFoldDB" id="A0AAD6GK49"/>
<evidence type="ECO:0000256" key="1">
    <source>
        <dbReference type="ARBA" id="ARBA00007870"/>
    </source>
</evidence>
<evidence type="ECO:0000256" key="3">
    <source>
        <dbReference type="ARBA" id="ARBA00023002"/>
    </source>
</evidence>
<dbReference type="FunFam" id="1.10.1040.10:FF:000017">
    <property type="entry name" value="2-dehydropantoate 2-reductase"/>
    <property type="match status" value="1"/>
</dbReference>
<dbReference type="SUPFAM" id="SSF48179">
    <property type="entry name" value="6-phosphogluconate dehydrogenase C-terminal domain-like"/>
    <property type="match status" value="1"/>
</dbReference>
<evidence type="ECO:0000256" key="4">
    <source>
        <dbReference type="RuleBase" id="RU362068"/>
    </source>
</evidence>
<keyword evidence="8" id="KW-1185">Reference proteome</keyword>
<evidence type="ECO:0000259" key="6">
    <source>
        <dbReference type="Pfam" id="PF08546"/>
    </source>
</evidence>
<dbReference type="GO" id="GO:0005737">
    <property type="term" value="C:cytoplasm"/>
    <property type="evidence" value="ECO:0007669"/>
    <property type="project" value="TreeGrafter"/>
</dbReference>
<dbReference type="GO" id="GO:0008677">
    <property type="term" value="F:2-dehydropantoate 2-reductase activity"/>
    <property type="evidence" value="ECO:0007669"/>
    <property type="project" value="UniProtKB-EC"/>
</dbReference>
<comment type="similarity">
    <text evidence="1 4">Belongs to the ketopantoate reductase family.</text>
</comment>
<comment type="caution">
    <text evidence="7">The sequence shown here is derived from an EMBL/GenBank/DDBJ whole genome shotgun (WGS) entry which is preliminary data.</text>
</comment>
<dbReference type="SUPFAM" id="SSF51735">
    <property type="entry name" value="NAD(P)-binding Rossmann-fold domains"/>
    <property type="match status" value="1"/>
</dbReference>
<proteinExistence type="inferred from homology"/>
<dbReference type="Proteomes" id="UP001220324">
    <property type="component" value="Unassembled WGS sequence"/>
</dbReference>
<protein>
    <recommendedName>
        <fullName evidence="4">2-dehydropantoate 2-reductase</fullName>
        <ecNumber evidence="4">1.1.1.169</ecNumber>
    </recommendedName>
    <alternativeName>
        <fullName evidence="4">Ketopantoate reductase</fullName>
    </alternativeName>
</protein>
<dbReference type="PANTHER" id="PTHR21708:SF30">
    <property type="entry name" value="2-DEHYDROPANTOATE 2-REDUCTASE-RELATED"/>
    <property type="match status" value="1"/>
</dbReference>
<feature type="domain" description="Ketopantoate reductase C-terminal" evidence="6">
    <location>
        <begin position="200"/>
        <end position="317"/>
    </location>
</feature>
<dbReference type="InterPro" id="IPR013332">
    <property type="entry name" value="KPR_N"/>
</dbReference>
<evidence type="ECO:0000313" key="7">
    <source>
        <dbReference type="EMBL" id="KAJ5553303.1"/>
    </source>
</evidence>
<organism evidence="7 8">
    <name type="scientific">Penicillium frequentans</name>
    <dbReference type="NCBI Taxonomy" id="3151616"/>
    <lineage>
        <taxon>Eukaryota</taxon>
        <taxon>Fungi</taxon>
        <taxon>Dikarya</taxon>
        <taxon>Ascomycota</taxon>
        <taxon>Pezizomycotina</taxon>
        <taxon>Eurotiomycetes</taxon>
        <taxon>Eurotiomycetidae</taxon>
        <taxon>Eurotiales</taxon>
        <taxon>Aspergillaceae</taxon>
        <taxon>Penicillium</taxon>
    </lineage>
</organism>
<dbReference type="GO" id="GO:0015940">
    <property type="term" value="P:pantothenate biosynthetic process"/>
    <property type="evidence" value="ECO:0007669"/>
    <property type="project" value="InterPro"/>
</dbReference>
<dbReference type="InterPro" id="IPR003710">
    <property type="entry name" value="ApbA"/>
</dbReference>
<dbReference type="Gene3D" id="3.40.50.720">
    <property type="entry name" value="NAD(P)-binding Rossmann-like Domain"/>
    <property type="match status" value="1"/>
</dbReference>
<dbReference type="InterPro" id="IPR051402">
    <property type="entry name" value="KPR-Related"/>
</dbReference>
<evidence type="ECO:0000259" key="5">
    <source>
        <dbReference type="Pfam" id="PF02558"/>
    </source>
</evidence>
<dbReference type="InterPro" id="IPR013328">
    <property type="entry name" value="6PGD_dom2"/>
</dbReference>
<dbReference type="InterPro" id="IPR008927">
    <property type="entry name" value="6-PGluconate_DH-like_C_sf"/>
</dbReference>
<reference evidence="7 8" key="1">
    <citation type="journal article" date="2023" name="IMA Fungus">
        <title>Comparative genomic study of the Penicillium genus elucidates a diverse pangenome and 15 lateral gene transfer events.</title>
        <authorList>
            <person name="Petersen C."/>
            <person name="Sorensen T."/>
            <person name="Nielsen M.R."/>
            <person name="Sondergaard T.E."/>
            <person name="Sorensen J.L."/>
            <person name="Fitzpatrick D.A."/>
            <person name="Frisvad J.C."/>
            <person name="Nielsen K.L."/>
        </authorList>
    </citation>
    <scope>NUCLEOTIDE SEQUENCE [LARGE SCALE GENOMIC DNA]</scope>
    <source>
        <strain evidence="7 8">IBT 35679</strain>
    </source>
</reference>
<sequence length="335" mass="36896">MAQKSRILLVGCGGVGTIAALNLEHGNKAEVSCVLRSNFEIVNKQGFTIRSCEHGDLTEWRPSQILDRVPDVTNSGIQPFDYIVCCTKNTPDIRPIGQIIAPAVSPNHTVIVLIQNGLNIEKPLMAQFPQNMVLSGVSRIDAHEVSKGVVEQKQRDLLYIGPFPSQPHDAESLRKSALYFIDIYGAAGRTTCLYKPDVGYDRWAKLVYNATLNPVSALVDLNTGELQMTSVVDTLVIPAMKEVMKVAEAVGHKLPDEIIEETIRSNPIEKMITPSMQVDTQMGSFIEHENLLGEVCREAQRFGVDAPILSTLYSLCVAVQWRTKKIKGLINLNGS</sequence>
<accession>A0AAD6GK49</accession>
<dbReference type="NCBIfam" id="TIGR00745">
    <property type="entry name" value="apbA_panE"/>
    <property type="match status" value="1"/>
</dbReference>
<comment type="catalytic activity">
    <reaction evidence="4">
        <text>(R)-pantoate + NADP(+) = 2-dehydropantoate + NADPH + H(+)</text>
        <dbReference type="Rhea" id="RHEA:16233"/>
        <dbReference type="ChEBI" id="CHEBI:11561"/>
        <dbReference type="ChEBI" id="CHEBI:15378"/>
        <dbReference type="ChEBI" id="CHEBI:15980"/>
        <dbReference type="ChEBI" id="CHEBI:57783"/>
        <dbReference type="ChEBI" id="CHEBI:58349"/>
        <dbReference type="EC" id="1.1.1.169"/>
    </reaction>
</comment>
<evidence type="ECO:0000256" key="2">
    <source>
        <dbReference type="ARBA" id="ARBA00022857"/>
    </source>
</evidence>
<dbReference type="InterPro" id="IPR013752">
    <property type="entry name" value="KPA_reductase"/>
</dbReference>
<evidence type="ECO:0000313" key="8">
    <source>
        <dbReference type="Proteomes" id="UP001220324"/>
    </source>
</evidence>
<dbReference type="InterPro" id="IPR036291">
    <property type="entry name" value="NAD(P)-bd_dom_sf"/>
</dbReference>
<feature type="domain" description="Ketopantoate reductase N-terminal" evidence="5">
    <location>
        <begin position="7"/>
        <end position="164"/>
    </location>
</feature>
<dbReference type="PANTHER" id="PTHR21708">
    <property type="entry name" value="PROBABLE 2-DEHYDROPANTOATE 2-REDUCTASE"/>
    <property type="match status" value="1"/>
</dbReference>
<dbReference type="EC" id="1.1.1.169" evidence="4"/>
<dbReference type="Pfam" id="PF02558">
    <property type="entry name" value="ApbA"/>
    <property type="match status" value="1"/>
</dbReference>
<comment type="function">
    <text evidence="4">Catalyzes the NADPH-dependent reduction of ketopantoate into pantoic acid.</text>
</comment>
<gene>
    <name evidence="7" type="ORF">N7494_002681</name>
</gene>
<keyword evidence="2 4" id="KW-0521">NADP</keyword>
<name>A0AAD6GK49_9EURO</name>
<keyword evidence="3 4" id="KW-0560">Oxidoreductase</keyword>
<dbReference type="EMBL" id="JAQIZZ010000002">
    <property type="protein sequence ID" value="KAJ5553303.1"/>
    <property type="molecule type" value="Genomic_DNA"/>
</dbReference>
<dbReference type="Pfam" id="PF08546">
    <property type="entry name" value="ApbA_C"/>
    <property type="match status" value="1"/>
</dbReference>
<dbReference type="Gene3D" id="1.10.1040.10">
    <property type="entry name" value="N-(1-d-carboxylethyl)-l-norvaline Dehydrogenase, domain 2"/>
    <property type="match status" value="1"/>
</dbReference>